<proteinExistence type="predicted"/>
<evidence type="ECO:0000313" key="2">
    <source>
        <dbReference type="EnsemblPlants" id="OB06G27070.1"/>
    </source>
</evidence>
<name>J3MFB3_ORYBR</name>
<dbReference type="Gramene" id="OB06G27070.1">
    <property type="protein sequence ID" value="OB06G27070.1"/>
    <property type="gene ID" value="OB06G27070"/>
</dbReference>
<keyword evidence="1" id="KW-1133">Transmembrane helix</keyword>
<dbReference type="EnsemblPlants" id="OB06G27070.1">
    <property type="protein sequence ID" value="OB06G27070.1"/>
    <property type="gene ID" value="OB06G27070"/>
</dbReference>
<feature type="transmembrane region" description="Helical" evidence="1">
    <location>
        <begin position="12"/>
        <end position="33"/>
    </location>
</feature>
<keyword evidence="1" id="KW-0472">Membrane</keyword>
<evidence type="ECO:0000313" key="3">
    <source>
        <dbReference type="Proteomes" id="UP000006038"/>
    </source>
</evidence>
<keyword evidence="1" id="KW-0812">Transmembrane</keyword>
<protein>
    <submittedName>
        <fullName evidence="2">Uncharacterized protein</fullName>
    </submittedName>
</protein>
<keyword evidence="3" id="KW-1185">Reference proteome</keyword>
<sequence length="60" mass="6914">MDAGGRSGLRPAVTVWFLVTTIRHAAVQIVFVLSDKFYSFYIKTPKVHMLSCLHFHHHFV</sequence>
<dbReference type="Proteomes" id="UP000006038">
    <property type="component" value="Chromosome 6"/>
</dbReference>
<evidence type="ECO:0000256" key="1">
    <source>
        <dbReference type="SAM" id="Phobius"/>
    </source>
</evidence>
<dbReference type="AlphaFoldDB" id="J3MFB3"/>
<dbReference type="HOGENOM" id="CLU_2945428_0_0_1"/>
<organism evidence="2">
    <name type="scientific">Oryza brachyantha</name>
    <name type="common">malo sina</name>
    <dbReference type="NCBI Taxonomy" id="4533"/>
    <lineage>
        <taxon>Eukaryota</taxon>
        <taxon>Viridiplantae</taxon>
        <taxon>Streptophyta</taxon>
        <taxon>Embryophyta</taxon>
        <taxon>Tracheophyta</taxon>
        <taxon>Spermatophyta</taxon>
        <taxon>Magnoliopsida</taxon>
        <taxon>Liliopsida</taxon>
        <taxon>Poales</taxon>
        <taxon>Poaceae</taxon>
        <taxon>BOP clade</taxon>
        <taxon>Oryzoideae</taxon>
        <taxon>Oryzeae</taxon>
        <taxon>Oryzinae</taxon>
        <taxon>Oryza</taxon>
    </lineage>
</organism>
<accession>J3MFB3</accession>
<reference evidence="2" key="2">
    <citation type="submission" date="2013-04" db="UniProtKB">
        <authorList>
            <consortium name="EnsemblPlants"/>
        </authorList>
    </citation>
    <scope>IDENTIFICATION</scope>
</reference>
<reference evidence="2" key="1">
    <citation type="journal article" date="2013" name="Nat. Commun.">
        <title>Whole-genome sequencing of Oryza brachyantha reveals mechanisms underlying Oryza genome evolution.</title>
        <authorList>
            <person name="Chen J."/>
            <person name="Huang Q."/>
            <person name="Gao D."/>
            <person name="Wang J."/>
            <person name="Lang Y."/>
            <person name="Liu T."/>
            <person name="Li B."/>
            <person name="Bai Z."/>
            <person name="Luis Goicoechea J."/>
            <person name="Liang C."/>
            <person name="Chen C."/>
            <person name="Zhang W."/>
            <person name="Sun S."/>
            <person name="Liao Y."/>
            <person name="Zhang X."/>
            <person name="Yang L."/>
            <person name="Song C."/>
            <person name="Wang M."/>
            <person name="Shi J."/>
            <person name="Liu G."/>
            <person name="Liu J."/>
            <person name="Zhou H."/>
            <person name="Zhou W."/>
            <person name="Yu Q."/>
            <person name="An N."/>
            <person name="Chen Y."/>
            <person name="Cai Q."/>
            <person name="Wang B."/>
            <person name="Liu B."/>
            <person name="Min J."/>
            <person name="Huang Y."/>
            <person name="Wu H."/>
            <person name="Li Z."/>
            <person name="Zhang Y."/>
            <person name="Yin Y."/>
            <person name="Song W."/>
            <person name="Jiang J."/>
            <person name="Jackson S.A."/>
            <person name="Wing R.A."/>
            <person name="Wang J."/>
            <person name="Chen M."/>
        </authorList>
    </citation>
    <scope>NUCLEOTIDE SEQUENCE [LARGE SCALE GENOMIC DNA]</scope>
    <source>
        <strain evidence="2">cv. IRGC 101232</strain>
    </source>
</reference>